<feature type="transmembrane region" description="Helical" evidence="6">
    <location>
        <begin position="213"/>
        <end position="232"/>
    </location>
</feature>
<feature type="compositionally biased region" description="Basic and acidic residues" evidence="5">
    <location>
        <begin position="353"/>
        <end position="378"/>
    </location>
</feature>
<keyword evidence="8" id="KW-1185">Reference proteome</keyword>
<evidence type="ECO:0000256" key="1">
    <source>
        <dbReference type="ARBA" id="ARBA00004141"/>
    </source>
</evidence>
<dbReference type="InterPro" id="IPR050475">
    <property type="entry name" value="Prenyltransferase_related"/>
</dbReference>
<dbReference type="AlphaFoldDB" id="A0A3Q9FR79"/>
<feature type="transmembrane region" description="Helical" evidence="6">
    <location>
        <begin position="141"/>
        <end position="160"/>
    </location>
</feature>
<feature type="transmembrane region" description="Helical" evidence="6">
    <location>
        <begin position="117"/>
        <end position="134"/>
    </location>
</feature>
<accession>A0A3Q9FR79</accession>
<name>A0A3Q9FR79_STRLT</name>
<feature type="transmembrane region" description="Helical" evidence="6">
    <location>
        <begin position="43"/>
        <end position="62"/>
    </location>
</feature>
<dbReference type="GO" id="GO:0016765">
    <property type="term" value="F:transferase activity, transferring alkyl or aryl (other than methyl) groups"/>
    <property type="evidence" value="ECO:0007669"/>
    <property type="project" value="InterPro"/>
</dbReference>
<evidence type="ECO:0000256" key="2">
    <source>
        <dbReference type="ARBA" id="ARBA00022692"/>
    </source>
</evidence>
<dbReference type="CDD" id="cd13956">
    <property type="entry name" value="PT_UbiA"/>
    <property type="match status" value="1"/>
</dbReference>
<protein>
    <recommendedName>
        <fullName evidence="9">Prenyltransferase</fullName>
    </recommendedName>
</protein>
<evidence type="ECO:0008006" key="9">
    <source>
        <dbReference type="Google" id="ProtNLM"/>
    </source>
</evidence>
<dbReference type="PANTHER" id="PTHR42723:SF1">
    <property type="entry name" value="CHLOROPHYLL SYNTHASE, CHLOROPLASTIC"/>
    <property type="match status" value="1"/>
</dbReference>
<evidence type="ECO:0000256" key="3">
    <source>
        <dbReference type="ARBA" id="ARBA00022989"/>
    </source>
</evidence>
<dbReference type="InterPro" id="IPR000537">
    <property type="entry name" value="UbiA_prenyltransferase"/>
</dbReference>
<dbReference type="PANTHER" id="PTHR42723">
    <property type="entry name" value="CHLOROPHYLL SYNTHASE"/>
    <property type="match status" value="1"/>
</dbReference>
<evidence type="ECO:0000256" key="6">
    <source>
        <dbReference type="SAM" id="Phobius"/>
    </source>
</evidence>
<proteinExistence type="predicted"/>
<reference evidence="7 8" key="1">
    <citation type="submission" date="2018-12" db="EMBL/GenBank/DDBJ databases">
        <title>The whole draft genome of Streptomyce luteoverticillatus CGMCC 15060.</title>
        <authorList>
            <person name="Feng Z."/>
            <person name="Chen G."/>
            <person name="Zhang J."/>
            <person name="Zhu H."/>
            <person name="Yu X."/>
            <person name="Zhang W."/>
            <person name="Zhang X."/>
        </authorList>
    </citation>
    <scope>NUCLEOTIDE SEQUENCE [LARGE SCALE GENOMIC DNA]</scope>
    <source>
        <strain evidence="7 8">CGMCC 15060</strain>
    </source>
</reference>
<gene>
    <name evidence="7" type="ORF">EKH77_02485</name>
</gene>
<feature type="transmembrane region" description="Helical" evidence="6">
    <location>
        <begin position="12"/>
        <end position="31"/>
    </location>
</feature>
<evidence type="ECO:0000313" key="7">
    <source>
        <dbReference type="EMBL" id="AZQ70229.1"/>
    </source>
</evidence>
<keyword evidence="4 6" id="KW-0472">Membrane</keyword>
<dbReference type="RefSeq" id="WP_126912794.1">
    <property type="nucleotide sequence ID" value="NZ_CP034587.1"/>
</dbReference>
<dbReference type="Gene3D" id="1.10.357.140">
    <property type="entry name" value="UbiA prenyltransferase"/>
    <property type="match status" value="1"/>
</dbReference>
<feature type="compositionally biased region" description="Basic residues" evidence="5">
    <location>
        <begin position="379"/>
        <end position="388"/>
    </location>
</feature>
<feature type="region of interest" description="Disordered" evidence="5">
    <location>
        <begin position="335"/>
        <end position="388"/>
    </location>
</feature>
<dbReference type="InterPro" id="IPR044878">
    <property type="entry name" value="UbiA_sf"/>
</dbReference>
<dbReference type="OrthoDB" id="3459549at2"/>
<comment type="subcellular location">
    <subcellularLocation>
        <location evidence="1">Membrane</location>
        <topology evidence="1">Multi-pass membrane protein</topology>
    </subcellularLocation>
</comment>
<organism evidence="7 8">
    <name type="scientific">Streptomyces luteoverticillatus</name>
    <name type="common">Streptoverticillium luteoverticillatus</name>
    <dbReference type="NCBI Taxonomy" id="66425"/>
    <lineage>
        <taxon>Bacteria</taxon>
        <taxon>Bacillati</taxon>
        <taxon>Actinomycetota</taxon>
        <taxon>Actinomycetes</taxon>
        <taxon>Kitasatosporales</taxon>
        <taxon>Streptomycetaceae</taxon>
        <taxon>Streptomyces</taxon>
    </lineage>
</organism>
<dbReference type="Pfam" id="PF01040">
    <property type="entry name" value="UbiA"/>
    <property type="match status" value="1"/>
</dbReference>
<feature type="transmembrane region" description="Helical" evidence="6">
    <location>
        <begin position="93"/>
        <end position="111"/>
    </location>
</feature>
<dbReference type="Proteomes" id="UP000267900">
    <property type="component" value="Chromosome"/>
</dbReference>
<feature type="transmembrane region" description="Helical" evidence="6">
    <location>
        <begin position="238"/>
        <end position="258"/>
    </location>
</feature>
<evidence type="ECO:0000256" key="5">
    <source>
        <dbReference type="SAM" id="MobiDB-lite"/>
    </source>
</evidence>
<dbReference type="GO" id="GO:0016020">
    <property type="term" value="C:membrane"/>
    <property type="evidence" value="ECO:0007669"/>
    <property type="project" value="UniProtKB-SubCell"/>
</dbReference>
<dbReference type="EMBL" id="CP034587">
    <property type="protein sequence ID" value="AZQ70229.1"/>
    <property type="molecule type" value="Genomic_DNA"/>
</dbReference>
<feature type="transmembrane region" description="Helical" evidence="6">
    <location>
        <begin position="172"/>
        <end position="188"/>
    </location>
</feature>
<keyword evidence="3 6" id="KW-1133">Transmembrane helix</keyword>
<evidence type="ECO:0000256" key="4">
    <source>
        <dbReference type="ARBA" id="ARBA00023136"/>
    </source>
</evidence>
<evidence type="ECO:0000313" key="8">
    <source>
        <dbReference type="Proteomes" id="UP000267900"/>
    </source>
</evidence>
<keyword evidence="2 6" id="KW-0812">Transmembrane</keyword>
<sequence>MLDRQIADRIRVLVILSRPAVAVLFALYVALGLAQAGHAEDRLLLAGCLIPVMAFLLCSVCVNDLSDRAIDQVNLPGDRNRPLVTAAAGSRELVVTAVVSATVALGSAFVLGPRPGLLMLAALAVSAGYSLRPIRLADRGAVAALALPACYVALPYLLALTAARSAVHPRDLLMLLGLYIGFVGRILLKDFRDVRGDALFGKRTFLVRHGRRTTCLFSACAWTIGSFVILAATPRRTPALVCSYLLCLVLALMILRVLAGEVGHRREEALITGAAAIGRGMLILQLAHLATDQAGWGALARSTVMGALLALTLAQAIGMLRHGPTTGLTVASLQEETTASRGARRRPGISGREVVHVEGDRPEEVADGRQSRVLEDRRGHRGAVRGRQ</sequence>